<comment type="caution">
    <text evidence="1">The sequence shown here is derived from an EMBL/GenBank/DDBJ whole genome shotgun (WGS) entry which is preliminary data.</text>
</comment>
<dbReference type="OrthoDB" id="27031at1298"/>
<reference evidence="1 2" key="1">
    <citation type="submission" date="2018-12" db="EMBL/GenBank/DDBJ databases">
        <title>Deinococcus radiophilus ATCC 27603 genome sequencing and assembly.</title>
        <authorList>
            <person name="Maclea K.S."/>
            <person name="Maynard C.R."/>
        </authorList>
    </citation>
    <scope>NUCLEOTIDE SEQUENCE [LARGE SCALE GENOMIC DNA]</scope>
    <source>
        <strain evidence="1 2">ATCC 27603</strain>
    </source>
</reference>
<dbReference type="Proteomes" id="UP000277766">
    <property type="component" value="Unassembled WGS sequence"/>
</dbReference>
<organism evidence="1 2">
    <name type="scientific">Deinococcus radiophilus</name>
    <dbReference type="NCBI Taxonomy" id="32062"/>
    <lineage>
        <taxon>Bacteria</taxon>
        <taxon>Thermotogati</taxon>
        <taxon>Deinococcota</taxon>
        <taxon>Deinococci</taxon>
        <taxon>Deinococcales</taxon>
        <taxon>Deinococcaceae</taxon>
        <taxon>Deinococcus</taxon>
    </lineage>
</organism>
<protein>
    <submittedName>
        <fullName evidence="1">Uncharacterized protein</fullName>
    </submittedName>
</protein>
<accession>A0A431W0P2</accession>
<proteinExistence type="predicted"/>
<gene>
    <name evidence="1" type="ORF">EJ104_04310</name>
</gene>
<name>A0A431W0P2_9DEIO</name>
<keyword evidence="2" id="KW-1185">Reference proteome</keyword>
<evidence type="ECO:0000313" key="2">
    <source>
        <dbReference type="Proteomes" id="UP000277766"/>
    </source>
</evidence>
<dbReference type="RefSeq" id="WP_126351528.1">
    <property type="nucleotide sequence ID" value="NZ_RXPE01000005.1"/>
</dbReference>
<evidence type="ECO:0000313" key="1">
    <source>
        <dbReference type="EMBL" id="RTR29074.1"/>
    </source>
</evidence>
<dbReference type="AlphaFoldDB" id="A0A431W0P2"/>
<dbReference type="EMBL" id="RXPE01000005">
    <property type="protein sequence ID" value="RTR29074.1"/>
    <property type="molecule type" value="Genomic_DNA"/>
</dbReference>
<sequence>MSYIRGTPLHIKPGAKLTVQLTRPYQSGTQLSQARYEATWDGSKWVDLFTQAELNIPMPRQGKEDPQASGDVHIYITQDPNSRDTRNVARLTYDASTWGETAPGELNLTVNPRPIAWVATAGLLERLNSFDGTAQAAISAAELEAQRAEQFAADAERASWDAVALAATGAGRKSAVSLAEMPMEASVYNIINGAEAGQTWERLADGSQVRRPELEAASKTALDEAVTETRSEIAAVDAAKVSVDVFQQQRTAIPLIGLSSSDPTGDFQQRVADAQATKKPLDGAGGVYEMALSSAVDMTGTVIRNASLRVDGAVSGGYLRLDLRSQVQTLTETFQGTLGARQITLPGHACRPGDLLYIYGTEQYSVGRPEYKTGEARRVLYVADANNVIVDRGLQFAYTAQYPGKVVRRGRELHTGGFDGTRLEYIGAGNRRGVELYYGDGQLASNAEFVGWRERALMMTDTHGTVSATRIHDGYYDGTNNSYGASVVALSDVDFVACHMSAGRHNIAGGGGYPGIYRVTGGSYRGGHLAGGPALDAHGNMWSLSINGAEVYGGISTNAMHSKITNSHITAGASGCLYALDEAPAGASIRAANTSMFRAVGQPAAPMIRLVRAWAQDNTTNSIPDVRYGTVSLVNVDCEYHGGSQSEEIILDLNASLKKLEIQGSTWLRVGNPGAQKSSISYNRIEHIDIDGLVLGGERLVTARATKVSTATHPILEASPKSARFRVVPTGVGGYAASGALDLVAAADLPWGDLEADITAKDNPSLPLRVRYFGRLRLRQISSGNAYGAEVTAGQYQVGAWIGDGTELHVSPDTIIDETVDPARFGLALSNVGRVVAPSARVRGRLGSIYVAAGTPVWERSNLREATGAADWPTLTGSLDSTASVAASATSTFSIPVPGAAVGDIPQISPPANLSADVSFFTRIAAAGNVQVVVRNHTAATVSIAGTWRARVSRS</sequence>